<reference evidence="2" key="1">
    <citation type="submission" date="2023-03" db="EMBL/GenBank/DDBJ databases">
        <title>Massive genome expansion in bonnet fungi (Mycena s.s.) driven by repeated elements and novel gene families across ecological guilds.</title>
        <authorList>
            <consortium name="Lawrence Berkeley National Laboratory"/>
            <person name="Harder C.B."/>
            <person name="Miyauchi S."/>
            <person name="Viragh M."/>
            <person name="Kuo A."/>
            <person name="Thoen E."/>
            <person name="Andreopoulos B."/>
            <person name="Lu D."/>
            <person name="Skrede I."/>
            <person name="Drula E."/>
            <person name="Henrissat B."/>
            <person name="Morin E."/>
            <person name="Kohler A."/>
            <person name="Barry K."/>
            <person name="LaButti K."/>
            <person name="Morin E."/>
            <person name="Salamov A."/>
            <person name="Lipzen A."/>
            <person name="Mereny Z."/>
            <person name="Hegedus B."/>
            <person name="Baldrian P."/>
            <person name="Stursova M."/>
            <person name="Weitz H."/>
            <person name="Taylor A."/>
            <person name="Grigoriev I.V."/>
            <person name="Nagy L.G."/>
            <person name="Martin F."/>
            <person name="Kauserud H."/>
        </authorList>
    </citation>
    <scope>NUCLEOTIDE SEQUENCE</scope>
    <source>
        <strain evidence="2">CBHHK002</strain>
    </source>
</reference>
<dbReference type="AlphaFoldDB" id="A0AAD6ZZ29"/>
<feature type="compositionally biased region" description="Basic residues" evidence="1">
    <location>
        <begin position="37"/>
        <end position="49"/>
    </location>
</feature>
<dbReference type="EMBL" id="JARIHO010000021">
    <property type="protein sequence ID" value="KAJ7346346.1"/>
    <property type="molecule type" value="Genomic_DNA"/>
</dbReference>
<feature type="region of interest" description="Disordered" evidence="1">
    <location>
        <begin position="28"/>
        <end position="83"/>
    </location>
</feature>
<keyword evidence="3" id="KW-1185">Reference proteome</keyword>
<organism evidence="2 3">
    <name type="scientific">Mycena albidolilacea</name>
    <dbReference type="NCBI Taxonomy" id="1033008"/>
    <lineage>
        <taxon>Eukaryota</taxon>
        <taxon>Fungi</taxon>
        <taxon>Dikarya</taxon>
        <taxon>Basidiomycota</taxon>
        <taxon>Agaricomycotina</taxon>
        <taxon>Agaricomycetes</taxon>
        <taxon>Agaricomycetidae</taxon>
        <taxon>Agaricales</taxon>
        <taxon>Marasmiineae</taxon>
        <taxon>Mycenaceae</taxon>
        <taxon>Mycena</taxon>
    </lineage>
</organism>
<name>A0AAD6ZZ29_9AGAR</name>
<proteinExistence type="predicted"/>
<evidence type="ECO:0000313" key="3">
    <source>
        <dbReference type="Proteomes" id="UP001218218"/>
    </source>
</evidence>
<dbReference type="Proteomes" id="UP001218218">
    <property type="component" value="Unassembled WGS sequence"/>
</dbReference>
<evidence type="ECO:0000313" key="2">
    <source>
        <dbReference type="EMBL" id="KAJ7346346.1"/>
    </source>
</evidence>
<comment type="caution">
    <text evidence="2">The sequence shown here is derived from an EMBL/GenBank/DDBJ whole genome shotgun (WGS) entry which is preliminary data.</text>
</comment>
<evidence type="ECO:0000256" key="1">
    <source>
        <dbReference type="SAM" id="MobiDB-lite"/>
    </source>
</evidence>
<gene>
    <name evidence="2" type="ORF">DFH08DRAFT_810177</name>
</gene>
<accession>A0AAD6ZZ29</accession>
<sequence length="145" mass="15966">MAMAGGEISFYGNGIATNRIGSITPLAKEFPTEKPVSRRVARQRTKKFRSNATRSASPKVHKTVTAEPATDRSSEDTPPPTPPSLYTVLGHYILYLNLCPTPQPIICTFPGPHLKKYYAPFEECSQAAVKERTANRSMRSLSVRG</sequence>
<protein>
    <submittedName>
        <fullName evidence="2">Uncharacterized protein</fullName>
    </submittedName>
</protein>